<dbReference type="SUPFAM" id="SSF54211">
    <property type="entry name" value="Ribosomal protein S5 domain 2-like"/>
    <property type="match status" value="1"/>
</dbReference>
<keyword evidence="5 10" id="KW-0547">Nucleotide-binding</keyword>
<evidence type="ECO:0000259" key="12">
    <source>
        <dbReference type="Pfam" id="PF08544"/>
    </source>
</evidence>
<dbReference type="InterPro" id="IPR013750">
    <property type="entry name" value="GHMP_kinase_C_dom"/>
</dbReference>
<name>A0AAU7JIF7_9HYPH</name>
<dbReference type="Pfam" id="PF00288">
    <property type="entry name" value="GHMP_kinases_N"/>
    <property type="match status" value="1"/>
</dbReference>
<evidence type="ECO:0000256" key="9">
    <source>
        <dbReference type="ARBA" id="ARBA00032554"/>
    </source>
</evidence>
<keyword evidence="4 10" id="KW-0808">Transferase</keyword>
<dbReference type="PANTHER" id="PTHR43527:SF2">
    <property type="entry name" value="4-DIPHOSPHOCYTIDYL-2-C-METHYL-D-ERYTHRITOL KINASE, CHLOROPLASTIC"/>
    <property type="match status" value="1"/>
</dbReference>
<protein>
    <recommendedName>
        <fullName evidence="3 10">4-diphosphocytidyl-2-C-methyl-D-erythritol kinase</fullName>
        <shortName evidence="10">CMK</shortName>
        <ecNumber evidence="2 10">2.7.1.148</ecNumber>
    </recommendedName>
    <alternativeName>
        <fullName evidence="9 10">4-(cytidine-5'-diphospho)-2-C-methyl-D-erythritol kinase</fullName>
    </alternativeName>
</protein>
<dbReference type="InterPro" id="IPR004424">
    <property type="entry name" value="IspE"/>
</dbReference>
<dbReference type="HAMAP" id="MF_00061">
    <property type="entry name" value="IspE"/>
    <property type="match status" value="1"/>
</dbReference>
<keyword evidence="7 10" id="KW-0067">ATP-binding</keyword>
<dbReference type="NCBIfam" id="NF011202">
    <property type="entry name" value="PRK14608.1"/>
    <property type="match status" value="1"/>
</dbReference>
<dbReference type="PANTHER" id="PTHR43527">
    <property type="entry name" value="4-DIPHOSPHOCYTIDYL-2-C-METHYL-D-ERYTHRITOL KINASE, CHLOROPLASTIC"/>
    <property type="match status" value="1"/>
</dbReference>
<comment type="pathway">
    <text evidence="10">Isoprenoid biosynthesis; isopentenyl diphosphate biosynthesis via DXP pathway; isopentenyl diphosphate from 1-deoxy-D-xylulose 5-phosphate: step 3/6.</text>
</comment>
<reference evidence="13" key="1">
    <citation type="submission" date="2024-05" db="EMBL/GenBank/DDBJ databases">
        <authorList>
            <person name="Kim S."/>
            <person name="Heo J."/>
            <person name="Choi H."/>
            <person name="Choi Y."/>
            <person name="Kwon S.-W."/>
            <person name="Kim Y."/>
        </authorList>
    </citation>
    <scope>NUCLEOTIDE SEQUENCE</scope>
    <source>
        <strain evidence="13">KACC 23698</strain>
    </source>
</reference>
<evidence type="ECO:0000256" key="1">
    <source>
        <dbReference type="ARBA" id="ARBA00009684"/>
    </source>
</evidence>
<comment type="similarity">
    <text evidence="1 10">Belongs to the GHMP kinase family. IspE subfamily.</text>
</comment>
<dbReference type="GO" id="GO:0050515">
    <property type="term" value="F:4-(cytidine 5'-diphospho)-2-C-methyl-D-erythritol kinase activity"/>
    <property type="evidence" value="ECO:0007669"/>
    <property type="project" value="UniProtKB-UniRule"/>
</dbReference>
<evidence type="ECO:0000259" key="11">
    <source>
        <dbReference type="Pfam" id="PF00288"/>
    </source>
</evidence>
<feature type="active site" evidence="10">
    <location>
        <position position="151"/>
    </location>
</feature>
<keyword evidence="6 10" id="KW-0418">Kinase</keyword>
<dbReference type="InterPro" id="IPR020568">
    <property type="entry name" value="Ribosomal_Su5_D2-typ_SF"/>
</dbReference>
<feature type="domain" description="GHMP kinase C-terminal" evidence="12">
    <location>
        <begin position="224"/>
        <end position="293"/>
    </location>
</feature>
<dbReference type="RefSeq" id="WP_406856623.1">
    <property type="nucleotide sequence ID" value="NZ_CP157484.1"/>
</dbReference>
<dbReference type="EMBL" id="CP157484">
    <property type="protein sequence ID" value="XBO39774.1"/>
    <property type="molecule type" value="Genomic_DNA"/>
</dbReference>
<dbReference type="AlphaFoldDB" id="A0AAU7JIF7"/>
<comment type="function">
    <text evidence="10">Catalyzes the phosphorylation of the position 2 hydroxy group of 4-diphosphocytidyl-2C-methyl-D-erythritol.</text>
</comment>
<gene>
    <name evidence="10" type="primary">ispE</name>
    <name evidence="13" type="ORF">ABEG18_03040</name>
</gene>
<organism evidence="13">
    <name type="scientific">Alsobacter sp. KACC 23698</name>
    <dbReference type="NCBI Taxonomy" id="3149229"/>
    <lineage>
        <taxon>Bacteria</taxon>
        <taxon>Pseudomonadati</taxon>
        <taxon>Pseudomonadota</taxon>
        <taxon>Alphaproteobacteria</taxon>
        <taxon>Hyphomicrobiales</taxon>
        <taxon>Alsobacteraceae</taxon>
        <taxon>Alsobacter</taxon>
    </lineage>
</organism>
<evidence type="ECO:0000256" key="8">
    <source>
        <dbReference type="ARBA" id="ARBA00023229"/>
    </source>
</evidence>
<proteinExistence type="inferred from homology"/>
<evidence type="ECO:0000256" key="3">
    <source>
        <dbReference type="ARBA" id="ARBA00017473"/>
    </source>
</evidence>
<evidence type="ECO:0000256" key="10">
    <source>
        <dbReference type="HAMAP-Rule" id="MF_00061"/>
    </source>
</evidence>
<evidence type="ECO:0000256" key="2">
    <source>
        <dbReference type="ARBA" id="ARBA00012052"/>
    </source>
</evidence>
<dbReference type="EC" id="2.7.1.148" evidence="2 10"/>
<dbReference type="Gene3D" id="3.30.230.10">
    <property type="match status" value="1"/>
</dbReference>
<evidence type="ECO:0000256" key="4">
    <source>
        <dbReference type="ARBA" id="ARBA00022679"/>
    </source>
</evidence>
<dbReference type="SUPFAM" id="SSF55060">
    <property type="entry name" value="GHMP Kinase, C-terminal domain"/>
    <property type="match status" value="1"/>
</dbReference>
<sequence>MRDGAGAHAGAPSGALLTERAPAKVNLALHVLGRRPDGYHALSSLVAFAGVADRLALAPGPELSLEVSGPTATAAGPDADNLVLRAARHLASLHAGLRAGAFALVKRLPVAAGLGGGSSDAAAALRLLARANGLTADHPAVLQAARLTGADVPVCLAPRLRMMEGAGETVGPPLALPPLFAVLANPRAPVETPGVFAALGLDRGASFAPGAGTFSAPVVPPAAADRGDFVKALAALRNDLEPPAVAVAPVIADVLAALRATPACLLARMSGSGATCFALYPDRHAAARAAGALVRDRPQWWIEPTMLR</sequence>
<dbReference type="PIRSF" id="PIRSF010376">
    <property type="entry name" value="IspE"/>
    <property type="match status" value="1"/>
</dbReference>
<dbReference type="GO" id="GO:0005524">
    <property type="term" value="F:ATP binding"/>
    <property type="evidence" value="ECO:0007669"/>
    <property type="project" value="UniProtKB-UniRule"/>
</dbReference>
<dbReference type="GO" id="GO:0016114">
    <property type="term" value="P:terpenoid biosynthetic process"/>
    <property type="evidence" value="ECO:0007669"/>
    <property type="project" value="InterPro"/>
</dbReference>
<dbReference type="Gene3D" id="3.30.70.890">
    <property type="entry name" value="GHMP kinase, C-terminal domain"/>
    <property type="match status" value="1"/>
</dbReference>
<evidence type="ECO:0000256" key="5">
    <source>
        <dbReference type="ARBA" id="ARBA00022741"/>
    </source>
</evidence>
<dbReference type="GO" id="GO:0019288">
    <property type="term" value="P:isopentenyl diphosphate biosynthetic process, methylerythritol 4-phosphate pathway"/>
    <property type="evidence" value="ECO:0007669"/>
    <property type="project" value="UniProtKB-UniRule"/>
</dbReference>
<evidence type="ECO:0000313" key="13">
    <source>
        <dbReference type="EMBL" id="XBO39774.1"/>
    </source>
</evidence>
<dbReference type="InterPro" id="IPR006204">
    <property type="entry name" value="GHMP_kinase_N_dom"/>
</dbReference>
<dbReference type="InterPro" id="IPR014721">
    <property type="entry name" value="Ribsml_uS5_D2-typ_fold_subgr"/>
</dbReference>
<evidence type="ECO:0000256" key="6">
    <source>
        <dbReference type="ARBA" id="ARBA00022777"/>
    </source>
</evidence>
<feature type="binding site" evidence="10">
    <location>
        <begin position="109"/>
        <end position="119"/>
    </location>
    <ligand>
        <name>ATP</name>
        <dbReference type="ChEBI" id="CHEBI:30616"/>
    </ligand>
</feature>
<accession>A0AAU7JIF7</accession>
<feature type="domain" description="GHMP kinase N-terminal" evidence="11">
    <location>
        <begin position="81"/>
        <end position="156"/>
    </location>
</feature>
<dbReference type="InterPro" id="IPR036554">
    <property type="entry name" value="GHMP_kinase_C_sf"/>
</dbReference>
<comment type="catalytic activity">
    <reaction evidence="10">
        <text>4-CDP-2-C-methyl-D-erythritol + ATP = 4-CDP-2-C-methyl-D-erythritol 2-phosphate + ADP + H(+)</text>
        <dbReference type="Rhea" id="RHEA:18437"/>
        <dbReference type="ChEBI" id="CHEBI:15378"/>
        <dbReference type="ChEBI" id="CHEBI:30616"/>
        <dbReference type="ChEBI" id="CHEBI:57823"/>
        <dbReference type="ChEBI" id="CHEBI:57919"/>
        <dbReference type="ChEBI" id="CHEBI:456216"/>
        <dbReference type="EC" id="2.7.1.148"/>
    </reaction>
</comment>
<feature type="active site" evidence="10">
    <location>
        <position position="24"/>
    </location>
</feature>
<evidence type="ECO:0000256" key="7">
    <source>
        <dbReference type="ARBA" id="ARBA00022840"/>
    </source>
</evidence>
<dbReference type="Pfam" id="PF08544">
    <property type="entry name" value="GHMP_kinases_C"/>
    <property type="match status" value="1"/>
</dbReference>
<keyword evidence="8 10" id="KW-0414">Isoprene biosynthesis</keyword>